<proteinExistence type="predicted"/>
<sequence length="13" mass="1688">MLYCRNDHMWMST</sequence>
<name>A0A0A8Y7W9_ARUDO</name>
<reference evidence="1" key="2">
    <citation type="journal article" date="2015" name="Data Brief">
        <title>Shoot transcriptome of the giant reed, Arundo donax.</title>
        <authorList>
            <person name="Barrero R.A."/>
            <person name="Guerrero F.D."/>
            <person name="Moolhuijzen P."/>
            <person name="Goolsby J.A."/>
            <person name="Tidwell J."/>
            <person name="Bellgard S.E."/>
            <person name="Bellgard M.I."/>
        </authorList>
    </citation>
    <scope>NUCLEOTIDE SEQUENCE</scope>
    <source>
        <tissue evidence="1">Shoot tissue taken approximately 20 cm above the soil surface</tissue>
    </source>
</reference>
<accession>A0A0A8Y7W9</accession>
<evidence type="ECO:0000313" key="1">
    <source>
        <dbReference type="EMBL" id="JAD21278.1"/>
    </source>
</evidence>
<dbReference type="EMBL" id="GBRH01276617">
    <property type="protein sequence ID" value="JAD21278.1"/>
    <property type="molecule type" value="Transcribed_RNA"/>
</dbReference>
<protein>
    <submittedName>
        <fullName evidence="1">Uncharacterized protein</fullName>
    </submittedName>
</protein>
<organism evidence="1">
    <name type="scientific">Arundo donax</name>
    <name type="common">Giant reed</name>
    <name type="synonym">Donax arundinaceus</name>
    <dbReference type="NCBI Taxonomy" id="35708"/>
    <lineage>
        <taxon>Eukaryota</taxon>
        <taxon>Viridiplantae</taxon>
        <taxon>Streptophyta</taxon>
        <taxon>Embryophyta</taxon>
        <taxon>Tracheophyta</taxon>
        <taxon>Spermatophyta</taxon>
        <taxon>Magnoliopsida</taxon>
        <taxon>Liliopsida</taxon>
        <taxon>Poales</taxon>
        <taxon>Poaceae</taxon>
        <taxon>PACMAD clade</taxon>
        <taxon>Arundinoideae</taxon>
        <taxon>Arundineae</taxon>
        <taxon>Arundo</taxon>
    </lineage>
</organism>
<reference evidence="1" key="1">
    <citation type="submission" date="2014-09" db="EMBL/GenBank/DDBJ databases">
        <authorList>
            <person name="Magalhaes I.L.F."/>
            <person name="Oliveira U."/>
            <person name="Santos F.R."/>
            <person name="Vidigal T.H.D.A."/>
            <person name="Brescovit A.D."/>
            <person name="Santos A.J."/>
        </authorList>
    </citation>
    <scope>NUCLEOTIDE SEQUENCE</scope>
    <source>
        <tissue evidence="1">Shoot tissue taken approximately 20 cm above the soil surface</tissue>
    </source>
</reference>